<evidence type="ECO:0000256" key="2">
    <source>
        <dbReference type="PROSITE-ProRule" id="PRU00497"/>
    </source>
</evidence>
<name>A0A8J2S6H0_9CRUS</name>
<protein>
    <recommendedName>
        <fullName evidence="5">Cuticular protein</fullName>
    </recommendedName>
</protein>
<evidence type="ECO:0000313" key="4">
    <source>
        <dbReference type="Proteomes" id="UP000789390"/>
    </source>
</evidence>
<dbReference type="AlphaFoldDB" id="A0A8J2S6H0"/>
<accession>A0A8J2S6H0</accession>
<proteinExistence type="predicted"/>
<dbReference type="PANTHER" id="PTHR12236">
    <property type="entry name" value="STRUCTURAL CONTITUENT OF CUTICLE"/>
    <property type="match status" value="1"/>
</dbReference>
<sequence>MSVIITVQLCFELSTPPYLSLRKMKIATILFALIAVVMGTPPYQPYNGYPSYYDDEYYAPAYPAYNYGYHVKDPYTYSDFGHEESRKGDNTKGQYQVLLPDGRRQIVTYYVNGKSGFVADVKYVGEAKYPTKPSPYRQY</sequence>
<dbReference type="InterPro" id="IPR000618">
    <property type="entry name" value="Insect_cuticle"/>
</dbReference>
<dbReference type="PANTHER" id="PTHR12236:SF79">
    <property type="entry name" value="CUTICULAR PROTEIN 50CB-RELATED"/>
    <property type="match status" value="1"/>
</dbReference>
<dbReference type="GO" id="GO:0005615">
    <property type="term" value="C:extracellular space"/>
    <property type="evidence" value="ECO:0007669"/>
    <property type="project" value="TreeGrafter"/>
</dbReference>
<comment type="caution">
    <text evidence="3">The sequence shown here is derived from an EMBL/GenBank/DDBJ whole genome shotgun (WGS) entry which is preliminary data.</text>
</comment>
<dbReference type="OrthoDB" id="6378648at2759"/>
<dbReference type="Proteomes" id="UP000789390">
    <property type="component" value="Unassembled WGS sequence"/>
</dbReference>
<dbReference type="GO" id="GO:0042302">
    <property type="term" value="F:structural constituent of cuticle"/>
    <property type="evidence" value="ECO:0007669"/>
    <property type="project" value="UniProtKB-UniRule"/>
</dbReference>
<keyword evidence="1 2" id="KW-0193">Cuticle</keyword>
<evidence type="ECO:0000256" key="1">
    <source>
        <dbReference type="ARBA" id="ARBA00022460"/>
    </source>
</evidence>
<dbReference type="InterPro" id="IPR051217">
    <property type="entry name" value="Insect_Cuticle_Struc_Prot"/>
</dbReference>
<dbReference type="Pfam" id="PF00379">
    <property type="entry name" value="Chitin_bind_4"/>
    <property type="match status" value="1"/>
</dbReference>
<keyword evidence="4" id="KW-1185">Reference proteome</keyword>
<dbReference type="PROSITE" id="PS51155">
    <property type="entry name" value="CHIT_BIND_RR_2"/>
    <property type="match status" value="1"/>
</dbReference>
<dbReference type="GO" id="GO:0031012">
    <property type="term" value="C:extracellular matrix"/>
    <property type="evidence" value="ECO:0007669"/>
    <property type="project" value="TreeGrafter"/>
</dbReference>
<evidence type="ECO:0000313" key="3">
    <source>
        <dbReference type="EMBL" id="CAH0111551.1"/>
    </source>
</evidence>
<gene>
    <name evidence="3" type="ORF">DGAL_LOCUS15199</name>
</gene>
<evidence type="ECO:0008006" key="5">
    <source>
        <dbReference type="Google" id="ProtNLM"/>
    </source>
</evidence>
<organism evidence="3 4">
    <name type="scientific">Daphnia galeata</name>
    <dbReference type="NCBI Taxonomy" id="27404"/>
    <lineage>
        <taxon>Eukaryota</taxon>
        <taxon>Metazoa</taxon>
        <taxon>Ecdysozoa</taxon>
        <taxon>Arthropoda</taxon>
        <taxon>Crustacea</taxon>
        <taxon>Branchiopoda</taxon>
        <taxon>Diplostraca</taxon>
        <taxon>Cladocera</taxon>
        <taxon>Anomopoda</taxon>
        <taxon>Daphniidae</taxon>
        <taxon>Daphnia</taxon>
    </lineage>
</organism>
<dbReference type="EMBL" id="CAKKLH010000314">
    <property type="protein sequence ID" value="CAH0111551.1"/>
    <property type="molecule type" value="Genomic_DNA"/>
</dbReference>
<reference evidence="3" key="1">
    <citation type="submission" date="2021-11" db="EMBL/GenBank/DDBJ databases">
        <authorList>
            <person name="Schell T."/>
        </authorList>
    </citation>
    <scope>NUCLEOTIDE SEQUENCE</scope>
    <source>
        <strain evidence="3">M5</strain>
    </source>
</reference>